<evidence type="ECO:0000313" key="10">
    <source>
        <dbReference type="Proteomes" id="UP000315440"/>
    </source>
</evidence>
<proteinExistence type="predicted"/>
<reference evidence="9 10" key="1">
    <citation type="submission" date="2019-02" db="EMBL/GenBank/DDBJ databases">
        <title>Deep-cultivation of Planctomycetes and their phenomic and genomic characterization uncovers novel biology.</title>
        <authorList>
            <person name="Wiegand S."/>
            <person name="Jogler M."/>
            <person name="Boedeker C."/>
            <person name="Pinto D."/>
            <person name="Vollmers J."/>
            <person name="Rivas-Marin E."/>
            <person name="Kohn T."/>
            <person name="Peeters S.H."/>
            <person name="Heuer A."/>
            <person name="Rast P."/>
            <person name="Oberbeckmann S."/>
            <person name="Bunk B."/>
            <person name="Jeske O."/>
            <person name="Meyerdierks A."/>
            <person name="Storesund J.E."/>
            <person name="Kallscheuer N."/>
            <person name="Luecker S."/>
            <person name="Lage O.M."/>
            <person name="Pohl T."/>
            <person name="Merkel B.J."/>
            <person name="Hornburger P."/>
            <person name="Mueller R.-W."/>
            <person name="Bruemmer F."/>
            <person name="Labrenz M."/>
            <person name="Spormann A.M."/>
            <person name="Op Den Camp H."/>
            <person name="Overmann J."/>
            <person name="Amann R."/>
            <person name="Jetten M.S.M."/>
            <person name="Mascher T."/>
            <person name="Medema M.H."/>
            <person name="Devos D.P."/>
            <person name="Kaster A.-K."/>
            <person name="Ovreas L."/>
            <person name="Rohde M."/>
            <person name="Galperin M.Y."/>
            <person name="Jogler C."/>
        </authorList>
    </citation>
    <scope>NUCLEOTIDE SEQUENCE [LARGE SCALE GENOMIC DNA]</scope>
    <source>
        <strain evidence="9 10">Mal64</strain>
    </source>
</reference>
<dbReference type="InterPro" id="IPR050250">
    <property type="entry name" value="Macrolide_Exporter_MacB"/>
</dbReference>
<evidence type="ECO:0000313" key="9">
    <source>
        <dbReference type="EMBL" id="TWT89843.1"/>
    </source>
</evidence>
<evidence type="ECO:0000256" key="3">
    <source>
        <dbReference type="ARBA" id="ARBA00022692"/>
    </source>
</evidence>
<gene>
    <name evidence="9" type="primary">macB_2</name>
    <name evidence="9" type="ORF">Mal64_02240</name>
</gene>
<dbReference type="EMBL" id="SJPQ01000001">
    <property type="protein sequence ID" value="TWT89843.1"/>
    <property type="molecule type" value="Genomic_DNA"/>
</dbReference>
<protein>
    <submittedName>
        <fullName evidence="9">Macrolide export ATP-binding/permease protein MacB</fullName>
        <ecNumber evidence="9">3.6.3.-</ecNumber>
    </submittedName>
</protein>
<evidence type="ECO:0000259" key="7">
    <source>
        <dbReference type="Pfam" id="PF02687"/>
    </source>
</evidence>
<dbReference type="GO" id="GO:0016787">
    <property type="term" value="F:hydrolase activity"/>
    <property type="evidence" value="ECO:0007669"/>
    <property type="project" value="UniProtKB-KW"/>
</dbReference>
<dbReference type="OrthoDB" id="241967at2"/>
<keyword evidence="9" id="KW-0067">ATP-binding</keyword>
<feature type="domain" description="MacB-like periplasmic core" evidence="8">
    <location>
        <begin position="18"/>
        <end position="218"/>
    </location>
</feature>
<keyword evidence="9" id="KW-0378">Hydrolase</keyword>
<evidence type="ECO:0000256" key="5">
    <source>
        <dbReference type="ARBA" id="ARBA00023136"/>
    </source>
</evidence>
<dbReference type="EC" id="3.6.3.-" evidence="9"/>
<dbReference type="PANTHER" id="PTHR30572:SF15">
    <property type="entry name" value="ABC TRANSPORTER PERMEASE"/>
    <property type="match status" value="1"/>
</dbReference>
<dbReference type="GO" id="GO:0005524">
    <property type="term" value="F:ATP binding"/>
    <property type="evidence" value="ECO:0007669"/>
    <property type="project" value="UniProtKB-KW"/>
</dbReference>
<comment type="subcellular location">
    <subcellularLocation>
        <location evidence="1">Cell membrane</location>
        <topology evidence="1">Multi-pass membrane protein</topology>
    </subcellularLocation>
</comment>
<keyword evidence="3 6" id="KW-0812">Transmembrane</keyword>
<dbReference type="GO" id="GO:0005886">
    <property type="term" value="C:plasma membrane"/>
    <property type="evidence" value="ECO:0007669"/>
    <property type="project" value="UniProtKB-SubCell"/>
</dbReference>
<dbReference type="AlphaFoldDB" id="A0A5C5ZUH7"/>
<dbReference type="InterPro" id="IPR025857">
    <property type="entry name" value="MacB_PCD"/>
</dbReference>
<sequence length="382" mass="41194">MIPVRYSSRNLMVRWRTTLTTAGGFTLVVAALILMLAFVNGIRTVNAVTGHPQNILVMQEGNSDEVLSRLDYSLAVRVEGTPGVARDAARQPLASREMFMVMQPRAEENQPTGFLQVRGCGPNAYLVHDGVRIVRGRNFHANTNEAVIGESLSREQGVRVGQMLALGSKEWRVVGVFNAGGSTFESEVWCDLDQLAAQFNRHGAYTSVVLRMESVAAVAPGIKHLLESRLTPVEAIRERDYFQAQAEQTEMITAAALVIAMFMAVGTVFGVTNTMFAALGQRTKDIAVLRLMGYRQGEILVAFLLEALLIAAVGGVVGLMLGSLINGMTLSATMGSKTLAFAFRVDAAIMATALGFTLVMGLLGGLFPAVSAMRVQPLEALR</sequence>
<evidence type="ECO:0000256" key="6">
    <source>
        <dbReference type="SAM" id="Phobius"/>
    </source>
</evidence>
<feature type="transmembrane region" description="Helical" evidence="6">
    <location>
        <begin position="341"/>
        <end position="367"/>
    </location>
</feature>
<keyword evidence="10" id="KW-1185">Reference proteome</keyword>
<keyword evidence="2" id="KW-1003">Cell membrane</keyword>
<dbReference type="PANTHER" id="PTHR30572">
    <property type="entry name" value="MEMBRANE COMPONENT OF TRANSPORTER-RELATED"/>
    <property type="match status" value="1"/>
</dbReference>
<evidence type="ECO:0000256" key="2">
    <source>
        <dbReference type="ARBA" id="ARBA00022475"/>
    </source>
</evidence>
<accession>A0A5C5ZUH7</accession>
<organism evidence="9 10">
    <name type="scientific">Pseudobythopirellula maris</name>
    <dbReference type="NCBI Taxonomy" id="2527991"/>
    <lineage>
        <taxon>Bacteria</taxon>
        <taxon>Pseudomonadati</taxon>
        <taxon>Planctomycetota</taxon>
        <taxon>Planctomycetia</taxon>
        <taxon>Pirellulales</taxon>
        <taxon>Lacipirellulaceae</taxon>
        <taxon>Pseudobythopirellula</taxon>
    </lineage>
</organism>
<feature type="transmembrane region" description="Helical" evidence="6">
    <location>
        <begin position="299"/>
        <end position="321"/>
    </location>
</feature>
<evidence type="ECO:0000256" key="4">
    <source>
        <dbReference type="ARBA" id="ARBA00022989"/>
    </source>
</evidence>
<dbReference type="Proteomes" id="UP000315440">
    <property type="component" value="Unassembled WGS sequence"/>
</dbReference>
<dbReference type="InterPro" id="IPR003838">
    <property type="entry name" value="ABC3_permease_C"/>
</dbReference>
<keyword evidence="5 6" id="KW-0472">Membrane</keyword>
<dbReference type="RefSeq" id="WP_146395862.1">
    <property type="nucleotide sequence ID" value="NZ_SJPQ01000001.1"/>
</dbReference>
<feature type="domain" description="ABC3 transporter permease C-terminal" evidence="7">
    <location>
        <begin position="258"/>
        <end position="377"/>
    </location>
</feature>
<dbReference type="Pfam" id="PF02687">
    <property type="entry name" value="FtsX"/>
    <property type="match status" value="1"/>
</dbReference>
<dbReference type="Pfam" id="PF12704">
    <property type="entry name" value="MacB_PCD"/>
    <property type="match status" value="1"/>
</dbReference>
<keyword evidence="4 6" id="KW-1133">Transmembrane helix</keyword>
<name>A0A5C5ZUH7_9BACT</name>
<feature type="transmembrane region" description="Helical" evidence="6">
    <location>
        <begin position="251"/>
        <end position="279"/>
    </location>
</feature>
<keyword evidence="9" id="KW-0547">Nucleotide-binding</keyword>
<dbReference type="GO" id="GO:0022857">
    <property type="term" value="F:transmembrane transporter activity"/>
    <property type="evidence" value="ECO:0007669"/>
    <property type="project" value="TreeGrafter"/>
</dbReference>
<evidence type="ECO:0000256" key="1">
    <source>
        <dbReference type="ARBA" id="ARBA00004651"/>
    </source>
</evidence>
<comment type="caution">
    <text evidence="9">The sequence shown here is derived from an EMBL/GenBank/DDBJ whole genome shotgun (WGS) entry which is preliminary data.</text>
</comment>
<evidence type="ECO:0000259" key="8">
    <source>
        <dbReference type="Pfam" id="PF12704"/>
    </source>
</evidence>